<organism evidence="3 4">
    <name type="scientific">Iris pallida</name>
    <name type="common">Sweet iris</name>
    <dbReference type="NCBI Taxonomy" id="29817"/>
    <lineage>
        <taxon>Eukaryota</taxon>
        <taxon>Viridiplantae</taxon>
        <taxon>Streptophyta</taxon>
        <taxon>Embryophyta</taxon>
        <taxon>Tracheophyta</taxon>
        <taxon>Spermatophyta</taxon>
        <taxon>Magnoliopsida</taxon>
        <taxon>Liliopsida</taxon>
        <taxon>Asparagales</taxon>
        <taxon>Iridaceae</taxon>
        <taxon>Iridoideae</taxon>
        <taxon>Irideae</taxon>
        <taxon>Iris</taxon>
    </lineage>
</organism>
<evidence type="ECO:0000256" key="1">
    <source>
        <dbReference type="SAM" id="MobiDB-lite"/>
    </source>
</evidence>
<proteinExistence type="predicted"/>
<evidence type="ECO:0000313" key="2">
    <source>
        <dbReference type="EMBL" id="KAJ6808560.1"/>
    </source>
</evidence>
<feature type="compositionally biased region" description="Basic residues" evidence="1">
    <location>
        <begin position="45"/>
        <end position="54"/>
    </location>
</feature>
<sequence>MAPVAGRRRAEETRSWARQRGVRLRADGRTRSRLGRALLAVVGHRLGRSLRRSRPTVPPDRRRQRAEGDGGLEPWLTGPWSKRRAEDADQCDVGDGSAERCDSNRRPDLDSGPEDVASYGAKPLLDSIGRWRRHPGVGAL</sequence>
<feature type="compositionally biased region" description="Basic and acidic residues" evidence="1">
    <location>
        <begin position="59"/>
        <end position="68"/>
    </location>
</feature>
<reference evidence="3" key="1">
    <citation type="journal article" date="2023" name="GigaByte">
        <title>Genome assembly of the bearded iris, Iris pallida Lam.</title>
        <authorList>
            <person name="Bruccoleri R.E."/>
            <person name="Oakeley E.J."/>
            <person name="Faust A.M.E."/>
            <person name="Altorfer M."/>
            <person name="Dessus-Babus S."/>
            <person name="Burckhardt D."/>
            <person name="Oertli M."/>
            <person name="Naumann U."/>
            <person name="Petersen F."/>
            <person name="Wong J."/>
        </authorList>
    </citation>
    <scope>NUCLEOTIDE SEQUENCE</scope>
    <source>
        <strain evidence="3">GSM-AAB239-AS_SAM_17_03QT</strain>
    </source>
</reference>
<evidence type="ECO:0000313" key="3">
    <source>
        <dbReference type="EMBL" id="KAJ6823180.1"/>
    </source>
</evidence>
<dbReference type="Proteomes" id="UP001140949">
    <property type="component" value="Unassembled WGS sequence"/>
</dbReference>
<evidence type="ECO:0000313" key="4">
    <source>
        <dbReference type="Proteomes" id="UP001140949"/>
    </source>
</evidence>
<dbReference type="EMBL" id="JANAVB010023497">
    <property type="protein sequence ID" value="KAJ6823180.1"/>
    <property type="molecule type" value="Genomic_DNA"/>
</dbReference>
<feature type="region of interest" description="Disordered" evidence="1">
    <location>
        <begin position="45"/>
        <end position="121"/>
    </location>
</feature>
<gene>
    <name evidence="2" type="ORF">M6B38_164345</name>
    <name evidence="3" type="ORF">M6B38_384780</name>
</gene>
<reference evidence="3" key="2">
    <citation type="submission" date="2023-04" db="EMBL/GenBank/DDBJ databases">
        <authorList>
            <person name="Bruccoleri R.E."/>
            <person name="Oakeley E.J."/>
            <person name="Faust A.-M."/>
            <person name="Dessus-Babus S."/>
            <person name="Altorfer M."/>
            <person name="Burckhardt D."/>
            <person name="Oertli M."/>
            <person name="Naumann U."/>
            <person name="Petersen F."/>
            <person name="Wong J."/>
        </authorList>
    </citation>
    <scope>NUCLEOTIDE SEQUENCE</scope>
    <source>
        <strain evidence="3">GSM-AAB239-AS_SAM_17_03QT</strain>
        <tissue evidence="3">Leaf</tissue>
    </source>
</reference>
<feature type="compositionally biased region" description="Basic and acidic residues" evidence="1">
    <location>
        <begin position="97"/>
        <end position="109"/>
    </location>
</feature>
<dbReference type="EMBL" id="JANAVB010033220">
    <property type="protein sequence ID" value="KAJ6808560.1"/>
    <property type="molecule type" value="Genomic_DNA"/>
</dbReference>
<name>A0AAX6G3H2_IRIPA</name>
<feature type="region of interest" description="Disordered" evidence="1">
    <location>
        <begin position="1"/>
        <end position="29"/>
    </location>
</feature>
<keyword evidence="4" id="KW-1185">Reference proteome</keyword>
<accession>A0AAX6G3H2</accession>
<comment type="caution">
    <text evidence="3">The sequence shown here is derived from an EMBL/GenBank/DDBJ whole genome shotgun (WGS) entry which is preliminary data.</text>
</comment>
<dbReference type="AlphaFoldDB" id="A0AAX6G3H2"/>
<protein>
    <submittedName>
        <fullName evidence="3">Pollen-specific leucine-rich repeat extensin-like protein 3</fullName>
    </submittedName>
</protein>